<feature type="domain" description="NYN" evidence="1">
    <location>
        <begin position="18"/>
        <end position="103"/>
    </location>
</feature>
<dbReference type="GO" id="GO:0005777">
    <property type="term" value="C:peroxisome"/>
    <property type="evidence" value="ECO:0007669"/>
    <property type="project" value="InterPro"/>
</dbReference>
<evidence type="ECO:0000259" key="1">
    <source>
        <dbReference type="Pfam" id="PF01936"/>
    </source>
</evidence>
<dbReference type="InterPro" id="IPR024768">
    <property type="entry name" value="Marf1"/>
</dbReference>
<dbReference type="GO" id="GO:0004540">
    <property type="term" value="F:RNA nuclease activity"/>
    <property type="evidence" value="ECO:0007669"/>
    <property type="project" value="InterPro"/>
</dbReference>
<dbReference type="PANTHER" id="PTHR14379:SF57">
    <property type="entry name" value="NYN DOMAIN-CONTAINING PROTEIN"/>
    <property type="match status" value="1"/>
</dbReference>
<accession>A0A1J3IEJ4</accession>
<organism evidence="2">
    <name type="scientific">Noccaea caerulescens</name>
    <name type="common">Alpine penny-cress</name>
    <name type="synonym">Thlaspi caerulescens</name>
    <dbReference type="NCBI Taxonomy" id="107243"/>
    <lineage>
        <taxon>Eukaryota</taxon>
        <taxon>Viridiplantae</taxon>
        <taxon>Streptophyta</taxon>
        <taxon>Embryophyta</taxon>
        <taxon>Tracheophyta</taxon>
        <taxon>Spermatophyta</taxon>
        <taxon>Magnoliopsida</taxon>
        <taxon>eudicotyledons</taxon>
        <taxon>Gunneridae</taxon>
        <taxon>Pentapetalae</taxon>
        <taxon>rosids</taxon>
        <taxon>malvids</taxon>
        <taxon>Brassicales</taxon>
        <taxon>Brassicaceae</taxon>
        <taxon>Coluteocarpeae</taxon>
        <taxon>Noccaea</taxon>
    </lineage>
</organism>
<protein>
    <recommendedName>
        <fullName evidence="1">NYN domain-containing protein</fullName>
    </recommendedName>
</protein>
<sequence length="119" mass="13131">MDSVMQKIINSARVLGHRGHVSVSTYGDMTDRHFPSEAGVKLNHFPAGEQFAKETKMLEDVVAWAGENPSPSTLMIVTGDVAEELVDVVQLLKTQKNYKVLNIHPRPRPTMVVLIPPGN</sequence>
<dbReference type="GO" id="GO:0010468">
    <property type="term" value="P:regulation of gene expression"/>
    <property type="evidence" value="ECO:0007669"/>
    <property type="project" value="InterPro"/>
</dbReference>
<evidence type="ECO:0000313" key="2">
    <source>
        <dbReference type="EMBL" id="JAU78826.1"/>
    </source>
</evidence>
<dbReference type="EMBL" id="GEVM01027112">
    <property type="protein sequence ID" value="JAU78826.1"/>
    <property type="molecule type" value="Transcribed_RNA"/>
</dbReference>
<dbReference type="InterPro" id="IPR021139">
    <property type="entry name" value="NYN"/>
</dbReference>
<dbReference type="PANTHER" id="PTHR14379">
    <property type="entry name" value="LIMKAIN B LKAP"/>
    <property type="match status" value="1"/>
</dbReference>
<proteinExistence type="predicted"/>
<gene>
    <name evidence="2" type="ORF">MP_TR13210_c1_g1_i1_g.38901</name>
</gene>
<dbReference type="AlphaFoldDB" id="A0A1J3IEJ4"/>
<dbReference type="Pfam" id="PF01936">
    <property type="entry name" value="NYN"/>
    <property type="match status" value="1"/>
</dbReference>
<name>A0A1J3IEJ4_NOCCA</name>
<reference evidence="2" key="1">
    <citation type="submission" date="2016-07" db="EMBL/GenBank/DDBJ databases">
        <title>De novo transcriptome assembly of four accessions of the metal hyperaccumulator plant Noccaea caerulescens.</title>
        <authorList>
            <person name="Blande D."/>
            <person name="Halimaa P."/>
            <person name="Tervahauta A.I."/>
            <person name="Aarts M.G."/>
            <person name="Karenlampi S.O."/>
        </authorList>
    </citation>
    <scope>NUCLEOTIDE SEQUENCE</scope>
</reference>